<organism evidence="1 2">
    <name type="scientific">candidate division WOR-1 bacterium RIFOXYC2_FULL_46_14</name>
    <dbReference type="NCBI Taxonomy" id="1802587"/>
    <lineage>
        <taxon>Bacteria</taxon>
        <taxon>Bacillati</taxon>
        <taxon>Saganbacteria</taxon>
    </lineage>
</organism>
<evidence type="ECO:0000313" key="2">
    <source>
        <dbReference type="Proteomes" id="UP000179242"/>
    </source>
</evidence>
<sequence>MNNTKAIEVISKTGMLNYLECLVNTQLKKIALYPVFPITAAPNWSNKIEFVMVNPAPLAKLLESALN</sequence>
<reference evidence="1 2" key="1">
    <citation type="journal article" date="2016" name="Nat. Commun.">
        <title>Thousands of microbial genomes shed light on interconnected biogeochemical processes in an aquifer system.</title>
        <authorList>
            <person name="Anantharaman K."/>
            <person name="Brown C.T."/>
            <person name="Hug L.A."/>
            <person name="Sharon I."/>
            <person name="Castelle C.J."/>
            <person name="Probst A.J."/>
            <person name="Thomas B.C."/>
            <person name="Singh A."/>
            <person name="Wilkins M.J."/>
            <person name="Karaoz U."/>
            <person name="Brodie E.L."/>
            <person name="Williams K.H."/>
            <person name="Hubbard S.S."/>
            <person name="Banfield J.F."/>
        </authorList>
    </citation>
    <scope>NUCLEOTIDE SEQUENCE [LARGE SCALE GENOMIC DNA]</scope>
</reference>
<dbReference type="Proteomes" id="UP000179242">
    <property type="component" value="Unassembled WGS sequence"/>
</dbReference>
<comment type="caution">
    <text evidence="1">The sequence shown here is derived from an EMBL/GenBank/DDBJ whole genome shotgun (WGS) entry which is preliminary data.</text>
</comment>
<evidence type="ECO:0000313" key="1">
    <source>
        <dbReference type="EMBL" id="OGC39834.1"/>
    </source>
</evidence>
<protein>
    <submittedName>
        <fullName evidence="1">Uncharacterized protein</fullName>
    </submittedName>
</protein>
<name>A0A1F4U4E3_UNCSA</name>
<accession>A0A1F4U4E3</accession>
<dbReference type="AlphaFoldDB" id="A0A1F4U4E3"/>
<gene>
    <name evidence="1" type="ORF">A2438_04875</name>
</gene>
<proteinExistence type="predicted"/>
<dbReference type="EMBL" id="MEUJ01000005">
    <property type="protein sequence ID" value="OGC39834.1"/>
    <property type="molecule type" value="Genomic_DNA"/>
</dbReference>